<feature type="signal peptide" evidence="1">
    <location>
        <begin position="1"/>
        <end position="18"/>
    </location>
</feature>
<dbReference type="InterPro" id="IPR029476">
    <property type="entry name" value="DNase_NucA_NucB"/>
</dbReference>
<reference evidence="4 5" key="1">
    <citation type="submission" date="2019-03" db="EMBL/GenBank/DDBJ databases">
        <title>Genomic Encyclopedia of Type Strains, Phase IV (KMG-IV): sequencing the most valuable type-strain genomes for metagenomic binning, comparative biology and taxonomic classification.</title>
        <authorList>
            <person name="Goeker M."/>
        </authorList>
    </citation>
    <scope>NUCLEOTIDE SEQUENCE [LARGE SCALE GENOMIC DNA]</scope>
    <source>
        <strain evidence="4 5">DSM 100059</strain>
    </source>
</reference>
<evidence type="ECO:0000256" key="1">
    <source>
        <dbReference type="SAM" id="SignalP"/>
    </source>
</evidence>
<dbReference type="InterPro" id="IPR022385">
    <property type="entry name" value="Rhs_assc_core"/>
</dbReference>
<evidence type="ECO:0000259" key="3">
    <source>
        <dbReference type="Pfam" id="PF20041"/>
    </source>
</evidence>
<feature type="domain" description="Deoxyribonuclease NucA/NucB" evidence="2">
    <location>
        <begin position="1401"/>
        <end position="1459"/>
    </location>
</feature>
<proteinExistence type="predicted"/>
<evidence type="ECO:0000313" key="4">
    <source>
        <dbReference type="EMBL" id="TDW97277.1"/>
    </source>
</evidence>
<gene>
    <name evidence="4" type="ORF">EDB95_5124</name>
</gene>
<name>A0A4R8DI87_9BACT</name>
<comment type="caution">
    <text evidence="4">The sequence shown here is derived from an EMBL/GenBank/DDBJ whole genome shotgun (WGS) entry which is preliminary data.</text>
</comment>
<accession>A0A4R8DI87</accession>
<organism evidence="4 5">
    <name type="scientific">Dinghuibacter silviterrae</name>
    <dbReference type="NCBI Taxonomy" id="1539049"/>
    <lineage>
        <taxon>Bacteria</taxon>
        <taxon>Pseudomonadati</taxon>
        <taxon>Bacteroidota</taxon>
        <taxon>Chitinophagia</taxon>
        <taxon>Chitinophagales</taxon>
        <taxon>Chitinophagaceae</taxon>
        <taxon>Dinghuibacter</taxon>
    </lineage>
</organism>
<dbReference type="OrthoDB" id="976756at2"/>
<evidence type="ECO:0000313" key="5">
    <source>
        <dbReference type="Proteomes" id="UP000294498"/>
    </source>
</evidence>
<dbReference type="RefSeq" id="WP_133999228.1">
    <property type="nucleotide sequence ID" value="NZ_SODV01000002.1"/>
</dbReference>
<feature type="domain" description="DUF6443" evidence="3">
    <location>
        <begin position="56"/>
        <end position="200"/>
    </location>
</feature>
<protein>
    <submittedName>
        <fullName evidence="4">RHS repeat-associated protein</fullName>
    </submittedName>
</protein>
<keyword evidence="5" id="KW-1185">Reference proteome</keyword>
<dbReference type="Pfam" id="PF20041">
    <property type="entry name" value="DUF6443"/>
    <property type="match status" value="1"/>
</dbReference>
<keyword evidence="1" id="KW-0732">Signal</keyword>
<feature type="chain" id="PRO_5020691347" evidence="1">
    <location>
        <begin position="19"/>
        <end position="1545"/>
    </location>
</feature>
<dbReference type="Proteomes" id="UP000294498">
    <property type="component" value="Unassembled WGS sequence"/>
</dbReference>
<dbReference type="InterPro" id="IPR045619">
    <property type="entry name" value="DUF6443"/>
</dbReference>
<dbReference type="NCBIfam" id="TIGR03696">
    <property type="entry name" value="Rhs_assc_core"/>
    <property type="match status" value="1"/>
</dbReference>
<dbReference type="Gene3D" id="2.180.10.10">
    <property type="entry name" value="RHS repeat-associated core"/>
    <property type="match status" value="2"/>
</dbReference>
<dbReference type="Pfam" id="PF14040">
    <property type="entry name" value="DNase_NucA_NucB"/>
    <property type="match status" value="1"/>
</dbReference>
<sequence length="1545" mass="169683">MRTSPFLILALLPGLALAQSRPQSIYPGTLTQVPAPTVGLYTGPSYAGDTLVNYVRTWEAQQPYTTEVSLLAVTATSGVHRTTQYVDGLGRPIETVSWQMSSTGNDLVAPQVYDAFGREQYKFLPYEAATNNGTFKTAPFSDQNSFYTNTYPTEVPGFKGEQVFYGQTQFEVSPLDRPLMVSAPGNSWTGSNVGVSTVYTVNDTTDKVPLWTIGFATAADGNNIPATSANYAPGTLYKTVTTDERGSQMIEYKDLDGQVVEKKAQVADVLNVSDPYTGWLVTMYVYDHLNQLRVVIPPKAVDQAKASSWSLTLTMLDGLCFRYEYDYRKRMLGKKVPGAAWAWMVYDKRDQLVFSQDGNEAAKGEWMTTLYDALNRPIMTGMTSYSGSQSQLQHYVDSVTVNPVSSTRTDSIKGVSGVVPNLTVSTRQVGDTAYHASGTILFTSGFLSENGASFLASITAGNSSTITDTTTVTGNPIPSGSTFIPLTQHFYDDYTWGTAKAYSTGHNNQLDYGSNAYADAVPSGKSLLTRGLPTGTRVRVLEDSANLTLGGWLETASFYDDKGRVIQTQSDNYKGGGDTLTSRYDFAGKVVSSYLAHGNPQASAWMRVKTNMNYDGTGRLTNVVKTVNDNPLFTRTIAQYTYTRLGQIKTKLIGQRGSAPLETQAYDYNIRGWLKGINRPYANGTGTAWWGMDLSYDWGYDSTALNGNISGIRWRSQGNGEQRSYGYAYDRANRLLYADFNQLFGSTWGKSDPNNSNASLKIDFSSWLGDGRSYGTAYDDNGNILGMHQQGLTVNTSQLIDNLTYDYGSTNPANQLQGVTDSVTANDHLGDFYDGHPGTGDYGYDANGNLWEDLNKGINWITNDHLNLPYQVAVNPSTGSKGTITYIYDALGTKLEKRGHELPDSADGQQDKYTNTDYIGGLVYENNILQFIDHEEGRIRTFANACGQVRLDTLEYDYFLKDHLGDTRMVLTDEFRRDAYPMATMEPGDSAVENLFYANLDVTRTAISGISSYPTDNTTNPNAFVAAVGGNNSSVKIGPSITLRVMSQDTITMRVSSWYNQGGNSPSYLPLPVGNLVSALSTSLASAAQAAEGAIVLPTTTLLQPDATNFIGSQPVTTPTAPKAYLNWIFFDDQFRFVSQGSGSQQVTANSGSVNQMTPGSVTVPKSGYVYIYVSNADSLTTVYFDNLQVTQSHGPLTEEEHYYPFGLTMSGISSQALSFGKYNKYRYNGKEQQNKELADGSGLESYDYGARFFDNQVGRWNTQDPHSSSYDLFSPYSYGLDNPIKMIDPNGADTYLSGEAAQDFYRNLTLAGSLGQKIDGNFSDALAQGEKEKYGGESDNNFTIKGAYPVFQSITPSIFGHVNYAINGLGYSNVLTRGFSSNTERQRRLALREWDGYKRPSGYSVDEYPFAGSYEGGLGDADPRLPSTALVPVDEQNIQREQLRGLFSLMNAGERFIVYLIPEKQYNAPFANPYWILDPDGKWRSMGKVIQRPVSVSGGWDRSIQLGQLGQLGMRLNINPEELENLGEVWSELSEGIQGLLEAF</sequence>
<evidence type="ECO:0000259" key="2">
    <source>
        <dbReference type="Pfam" id="PF14040"/>
    </source>
</evidence>
<dbReference type="EMBL" id="SODV01000002">
    <property type="protein sequence ID" value="TDW97277.1"/>
    <property type="molecule type" value="Genomic_DNA"/>
</dbReference>